<accession>A0AAV5QK01</accession>
<dbReference type="GO" id="GO:0004190">
    <property type="term" value="F:aspartic-type endopeptidase activity"/>
    <property type="evidence" value="ECO:0007669"/>
    <property type="project" value="InterPro"/>
</dbReference>
<gene>
    <name evidence="4" type="ORF">DASC09_024520</name>
</gene>
<evidence type="ECO:0000256" key="2">
    <source>
        <dbReference type="SAM" id="MobiDB-lite"/>
    </source>
</evidence>
<dbReference type="InterPro" id="IPR001461">
    <property type="entry name" value="Aspartic_peptidase_A1"/>
</dbReference>
<dbReference type="EMBL" id="BTFZ01000004">
    <property type="protein sequence ID" value="GMM35127.1"/>
    <property type="molecule type" value="Genomic_DNA"/>
</dbReference>
<keyword evidence="5" id="KW-1185">Reference proteome</keyword>
<dbReference type="Gene3D" id="2.40.70.10">
    <property type="entry name" value="Acid Proteases"/>
    <property type="match status" value="2"/>
</dbReference>
<name>A0AAV5QK01_9ASCO</name>
<dbReference type="InterPro" id="IPR033121">
    <property type="entry name" value="PEPTIDASE_A1"/>
</dbReference>
<evidence type="ECO:0000313" key="4">
    <source>
        <dbReference type="EMBL" id="GMM35127.1"/>
    </source>
</evidence>
<dbReference type="RefSeq" id="XP_064852127.1">
    <property type="nucleotide sequence ID" value="XM_064996055.1"/>
</dbReference>
<protein>
    <recommendedName>
        <fullName evidence="3">Peptidase A1 domain-containing protein</fullName>
    </recommendedName>
</protein>
<dbReference type="PRINTS" id="PR00792">
    <property type="entry name" value="PEPSIN"/>
</dbReference>
<evidence type="ECO:0000313" key="5">
    <source>
        <dbReference type="Proteomes" id="UP001360560"/>
    </source>
</evidence>
<feature type="region of interest" description="Disordered" evidence="2">
    <location>
        <begin position="444"/>
        <end position="476"/>
    </location>
</feature>
<dbReference type="GO" id="GO:0006508">
    <property type="term" value="P:proteolysis"/>
    <property type="evidence" value="ECO:0007669"/>
    <property type="project" value="InterPro"/>
</dbReference>
<dbReference type="GeneID" id="90073106"/>
<dbReference type="Proteomes" id="UP001360560">
    <property type="component" value="Unassembled WGS sequence"/>
</dbReference>
<feature type="domain" description="Peptidase A1" evidence="3">
    <location>
        <begin position="61"/>
        <end position="346"/>
    </location>
</feature>
<sequence>MFSGHKTWLILVLCYYYYGLTMAATPELPFDWYSLEVSGKLLTKLNGPEMFLSSNEVIDEVFPITDMSISSTSFRANIDFDTADIWVNGTVPKSSSTSTKSSKFIEKLSTGEEISGTWYDEELTLMGLQVASVPIGMVSDSKILPASLGLGQENTGHSNIRSKLVQNGQAAVTSYSIVNEIGKYSGNIIFGTIDTAMYTGDLITFHSTGSNFTVPVSAISVNSKIIKGSSATAVFNRNKDMIYLSKNVITEIINESSINGTFDSKYGIYRVECEVSDKLTEKYLEFNLGGISITIPLSSLVYKISDSSACALGMIASSDADFVLGNSFLKYVYQFNDYANEIIKIGKAKSSSTITTSDYDNATTTFHSKQPVTTTYSEHSHPTSHISNTIHSTSHISNTIHSTVRNYDGYSNSSHSANVSMLDYVRKPKPKTFSTTQMFNSTISGHGAANRTATTSKAYKTSHYSSTNSHHNSNRLYNTTSHYTSTNNHASTNYYATSNHTTVAATTKVSSTVASGSRLTNDSETSSSSSTILVATTSLGQAVLNAGSRTLAAAGTTISGQQSSTTINSTRSITTPLGHSSMTSSIYDHTSATEGTTASIFTFANSDYSSIMSIISDNHAATIKGGVLATVLFCLINLL</sequence>
<dbReference type="SUPFAM" id="SSF50630">
    <property type="entry name" value="Acid proteases"/>
    <property type="match status" value="1"/>
</dbReference>
<proteinExistence type="inferred from homology"/>
<dbReference type="AlphaFoldDB" id="A0AAV5QK01"/>
<organism evidence="4 5">
    <name type="scientific">Saccharomycopsis crataegensis</name>
    <dbReference type="NCBI Taxonomy" id="43959"/>
    <lineage>
        <taxon>Eukaryota</taxon>
        <taxon>Fungi</taxon>
        <taxon>Dikarya</taxon>
        <taxon>Ascomycota</taxon>
        <taxon>Saccharomycotina</taxon>
        <taxon>Saccharomycetes</taxon>
        <taxon>Saccharomycopsidaceae</taxon>
        <taxon>Saccharomycopsis</taxon>
    </lineage>
</organism>
<comment type="caution">
    <text evidence="4">The sequence shown here is derived from an EMBL/GenBank/DDBJ whole genome shotgun (WGS) entry which is preliminary data.</text>
</comment>
<reference evidence="4 5" key="1">
    <citation type="journal article" date="2023" name="Elife">
        <title>Identification of key yeast species and microbe-microbe interactions impacting larval growth of Drosophila in the wild.</title>
        <authorList>
            <person name="Mure A."/>
            <person name="Sugiura Y."/>
            <person name="Maeda R."/>
            <person name="Honda K."/>
            <person name="Sakurai N."/>
            <person name="Takahashi Y."/>
            <person name="Watada M."/>
            <person name="Katoh T."/>
            <person name="Gotoh A."/>
            <person name="Gotoh Y."/>
            <person name="Taniguchi I."/>
            <person name="Nakamura K."/>
            <person name="Hayashi T."/>
            <person name="Katayama T."/>
            <person name="Uemura T."/>
            <person name="Hattori Y."/>
        </authorList>
    </citation>
    <scope>NUCLEOTIDE SEQUENCE [LARGE SCALE GENOMIC DNA]</scope>
    <source>
        <strain evidence="4 5">SC-9</strain>
    </source>
</reference>
<evidence type="ECO:0000259" key="3">
    <source>
        <dbReference type="PROSITE" id="PS51767"/>
    </source>
</evidence>
<comment type="similarity">
    <text evidence="1">Belongs to the peptidase A1 family.</text>
</comment>
<dbReference type="PROSITE" id="PS51767">
    <property type="entry name" value="PEPTIDASE_A1"/>
    <property type="match status" value="1"/>
</dbReference>
<evidence type="ECO:0000256" key="1">
    <source>
        <dbReference type="ARBA" id="ARBA00007447"/>
    </source>
</evidence>
<dbReference type="InterPro" id="IPR021109">
    <property type="entry name" value="Peptidase_aspartic_dom_sf"/>
</dbReference>
<feature type="compositionally biased region" description="Low complexity" evidence="2">
    <location>
        <begin position="461"/>
        <end position="471"/>
    </location>
</feature>